<evidence type="ECO:0000313" key="2">
    <source>
        <dbReference type="Proteomes" id="UP000494256"/>
    </source>
</evidence>
<reference evidence="1 2" key="1">
    <citation type="submission" date="2020-04" db="EMBL/GenBank/DDBJ databases">
        <authorList>
            <person name="Wallbank WR R."/>
            <person name="Pardo Diaz C."/>
            <person name="Kozak K."/>
            <person name="Martin S."/>
            <person name="Jiggins C."/>
            <person name="Moest M."/>
            <person name="Warren A I."/>
            <person name="Byers J.R.P. K."/>
            <person name="Montejo-Kovacevich G."/>
            <person name="Yen C E."/>
        </authorList>
    </citation>
    <scope>NUCLEOTIDE SEQUENCE [LARGE SCALE GENOMIC DNA]</scope>
</reference>
<proteinExistence type="predicted"/>
<gene>
    <name evidence="1" type="ORF">APLA_LOCUS14001</name>
</gene>
<evidence type="ECO:0000313" key="1">
    <source>
        <dbReference type="EMBL" id="CAB3252462.1"/>
    </source>
</evidence>
<dbReference type="Proteomes" id="UP000494256">
    <property type="component" value="Unassembled WGS sequence"/>
</dbReference>
<organism evidence="1 2">
    <name type="scientific">Arctia plantaginis</name>
    <name type="common">Wood tiger moth</name>
    <name type="synonym">Phalaena plantaginis</name>
    <dbReference type="NCBI Taxonomy" id="874455"/>
    <lineage>
        <taxon>Eukaryota</taxon>
        <taxon>Metazoa</taxon>
        <taxon>Ecdysozoa</taxon>
        <taxon>Arthropoda</taxon>
        <taxon>Hexapoda</taxon>
        <taxon>Insecta</taxon>
        <taxon>Pterygota</taxon>
        <taxon>Neoptera</taxon>
        <taxon>Endopterygota</taxon>
        <taxon>Lepidoptera</taxon>
        <taxon>Glossata</taxon>
        <taxon>Ditrysia</taxon>
        <taxon>Noctuoidea</taxon>
        <taxon>Erebidae</taxon>
        <taxon>Arctiinae</taxon>
        <taxon>Arctia</taxon>
    </lineage>
</organism>
<protein>
    <submittedName>
        <fullName evidence="1">Uncharacterized protein</fullName>
    </submittedName>
</protein>
<accession>A0A8S1B055</accession>
<dbReference type="EMBL" id="CADEBD010000367">
    <property type="protein sequence ID" value="CAB3252462.1"/>
    <property type="molecule type" value="Genomic_DNA"/>
</dbReference>
<sequence length="230" mass="25435">MDLSGNLKATIKAQVIKSLQGLFDLVQTLDGRLKEQATSKLSPSPASPASSSEVNLRRIEDLTKVHSELRDDLRRAKLATYAKVTKVTKVRTNINSPSKPSHTIIVTSTEEKDTSEDVLEKIRKTVVAKDGDVKIDKIRKAKSSKVVISCDSEENIQKVVARIGSNKELQAQKATNKDPLLMVRDLLAYNTDDDITAAINRQNSQLVGDIPESEYRVLLIGGDVNARRTW</sequence>
<comment type="caution">
    <text evidence="1">The sequence shown here is derived from an EMBL/GenBank/DDBJ whole genome shotgun (WGS) entry which is preliminary data.</text>
</comment>
<dbReference type="OrthoDB" id="7488365at2759"/>
<name>A0A8S1B055_ARCPL</name>
<dbReference type="AlphaFoldDB" id="A0A8S1B055"/>